<feature type="transmembrane region" description="Helical" evidence="1">
    <location>
        <begin position="20"/>
        <end position="50"/>
    </location>
</feature>
<sequence length="91" mass="9532">MRLTAPPARETGRRDAEGMAVASFVTGLAGLLVLNLILGPTAIVLAALALRRGTPRRFRAHLGLVLGVADLLVLGVLTLVHGTTPWVVWSG</sequence>
<evidence type="ECO:0008006" key="4">
    <source>
        <dbReference type="Google" id="ProtNLM"/>
    </source>
</evidence>
<proteinExistence type="predicted"/>
<dbReference type="PANTHER" id="PTHR40040:SF1">
    <property type="entry name" value="MEMBRANE PROTEIN"/>
    <property type="match status" value="1"/>
</dbReference>
<gene>
    <name evidence="2" type="ORF">NCTC7807_00360</name>
</gene>
<dbReference type="InterPro" id="IPR055338">
    <property type="entry name" value="YqfX-like"/>
</dbReference>
<dbReference type="PANTHER" id="PTHR40040">
    <property type="entry name" value="SMALL HYDROPHOBIC PROTEIN-RELATED"/>
    <property type="match status" value="1"/>
</dbReference>
<dbReference type="AlphaFoldDB" id="A0A380MQ36"/>
<accession>A0A380MQ36</accession>
<dbReference type="RefSeq" id="WP_100456309.1">
    <property type="nucleotide sequence ID" value="NZ_UHID01000001.1"/>
</dbReference>
<evidence type="ECO:0000313" key="3">
    <source>
        <dbReference type="Proteomes" id="UP000254150"/>
    </source>
</evidence>
<keyword evidence="1" id="KW-0812">Transmembrane</keyword>
<name>A0A380MQ36_STRGR</name>
<dbReference type="GeneID" id="95070524"/>
<organism evidence="2 3">
    <name type="scientific">Streptomyces griseus</name>
    <dbReference type="NCBI Taxonomy" id="1911"/>
    <lineage>
        <taxon>Bacteria</taxon>
        <taxon>Bacillati</taxon>
        <taxon>Actinomycetota</taxon>
        <taxon>Actinomycetes</taxon>
        <taxon>Kitasatosporales</taxon>
        <taxon>Streptomycetaceae</taxon>
        <taxon>Streptomyces</taxon>
    </lineage>
</organism>
<evidence type="ECO:0000256" key="1">
    <source>
        <dbReference type="SAM" id="Phobius"/>
    </source>
</evidence>
<dbReference type="EMBL" id="UHID01000001">
    <property type="protein sequence ID" value="SUO93427.1"/>
    <property type="molecule type" value="Genomic_DNA"/>
</dbReference>
<keyword evidence="1" id="KW-1133">Transmembrane helix</keyword>
<protein>
    <recommendedName>
        <fullName evidence="4">DUF4190 domain-containing protein</fullName>
    </recommendedName>
</protein>
<keyword evidence="1" id="KW-0472">Membrane</keyword>
<feature type="transmembrane region" description="Helical" evidence="1">
    <location>
        <begin position="62"/>
        <end position="82"/>
    </location>
</feature>
<dbReference type="Proteomes" id="UP000254150">
    <property type="component" value="Unassembled WGS sequence"/>
</dbReference>
<evidence type="ECO:0000313" key="2">
    <source>
        <dbReference type="EMBL" id="SUO93427.1"/>
    </source>
</evidence>
<reference evidence="2 3" key="1">
    <citation type="submission" date="2018-06" db="EMBL/GenBank/DDBJ databases">
        <authorList>
            <consortium name="Pathogen Informatics"/>
            <person name="Doyle S."/>
        </authorList>
    </citation>
    <scope>NUCLEOTIDE SEQUENCE [LARGE SCALE GENOMIC DNA]</scope>
    <source>
        <strain evidence="2 3">NCTC7807</strain>
    </source>
</reference>